<organism evidence="9 10">
    <name type="scientific">Lederbergia wuyishanensis</name>
    <dbReference type="NCBI Taxonomy" id="1347903"/>
    <lineage>
        <taxon>Bacteria</taxon>
        <taxon>Bacillati</taxon>
        <taxon>Bacillota</taxon>
        <taxon>Bacilli</taxon>
        <taxon>Bacillales</taxon>
        <taxon>Bacillaceae</taxon>
        <taxon>Lederbergia</taxon>
    </lineage>
</organism>
<keyword evidence="5 8" id="KW-0812">Transmembrane</keyword>
<evidence type="ECO:0000313" key="9">
    <source>
        <dbReference type="EMBL" id="MDQ0344720.1"/>
    </source>
</evidence>
<dbReference type="InterPro" id="IPR045861">
    <property type="entry name" value="CorA_cytoplasmic_dom"/>
</dbReference>
<gene>
    <name evidence="9" type="ORF">J2S14_003564</name>
</gene>
<evidence type="ECO:0000256" key="7">
    <source>
        <dbReference type="ARBA" id="ARBA00023136"/>
    </source>
</evidence>
<evidence type="ECO:0000256" key="2">
    <source>
        <dbReference type="ARBA" id="ARBA00009765"/>
    </source>
</evidence>
<sequence>MEKSTDGVHTFSKGWFWQEATLKDKDKIDKLLHDFPATDIWLNNSNNIKTNYLRVMTHGKENTFALIGSLNYSRDPENPDLYKHLHYYVSENKLLTIDFDINVFSRITYEEVFHHLEQCNNALDGFLFLLSELLNTFLDGIDDFEEKLITLEKTIRFNNQSNSLEEIFEIRSEMLFLTHLVIPIEEIVIALQEAYLNAIDQVDNYNRTRIRLERTMKLLDHYEHQIESLLNLNINLYSFRGNEIIKALTVFTVLVTPITVLGALWGMNFKYMPEFKWKLGYIFAWCIIILTTGLIYVWLYKKGWTGDILKRNKKNKS</sequence>
<comment type="subcellular location">
    <subcellularLocation>
        <location evidence="1">Cell membrane</location>
        <topology evidence="1">Multi-pass membrane protein</topology>
    </subcellularLocation>
</comment>
<dbReference type="EMBL" id="JAUSUO010000011">
    <property type="protein sequence ID" value="MDQ0344720.1"/>
    <property type="molecule type" value="Genomic_DNA"/>
</dbReference>
<keyword evidence="3" id="KW-0813">Transport</keyword>
<feature type="transmembrane region" description="Helical" evidence="8">
    <location>
        <begin position="279"/>
        <end position="300"/>
    </location>
</feature>
<proteinExistence type="inferred from homology"/>
<dbReference type="CDD" id="cd12821">
    <property type="entry name" value="EcCorA_ZntB-like"/>
    <property type="match status" value="1"/>
</dbReference>
<keyword evidence="6 8" id="KW-1133">Transmembrane helix</keyword>
<name>A0ABU0D8J7_9BACI</name>
<dbReference type="InterPro" id="IPR002523">
    <property type="entry name" value="MgTranspt_CorA/ZnTranspt_ZntB"/>
</dbReference>
<feature type="transmembrane region" description="Helical" evidence="8">
    <location>
        <begin position="247"/>
        <end position="267"/>
    </location>
</feature>
<dbReference type="PANTHER" id="PTHR46494:SF2">
    <property type="entry name" value="MAGNESIUM TRANSPORT PROTEIN CORA"/>
    <property type="match status" value="1"/>
</dbReference>
<dbReference type="SUPFAM" id="SSF143865">
    <property type="entry name" value="CorA soluble domain-like"/>
    <property type="match status" value="1"/>
</dbReference>
<keyword evidence="7 8" id="KW-0472">Membrane</keyword>
<evidence type="ECO:0000256" key="6">
    <source>
        <dbReference type="ARBA" id="ARBA00022989"/>
    </source>
</evidence>
<keyword evidence="10" id="KW-1185">Reference proteome</keyword>
<dbReference type="SUPFAM" id="SSF144083">
    <property type="entry name" value="Magnesium transport protein CorA, transmembrane region"/>
    <property type="match status" value="1"/>
</dbReference>
<evidence type="ECO:0000256" key="8">
    <source>
        <dbReference type="SAM" id="Phobius"/>
    </source>
</evidence>
<evidence type="ECO:0000256" key="5">
    <source>
        <dbReference type="ARBA" id="ARBA00022692"/>
    </source>
</evidence>
<dbReference type="Pfam" id="PF01544">
    <property type="entry name" value="CorA"/>
    <property type="match status" value="1"/>
</dbReference>
<dbReference type="InterPro" id="IPR045863">
    <property type="entry name" value="CorA_TM1_TM2"/>
</dbReference>
<reference evidence="9 10" key="1">
    <citation type="submission" date="2023-07" db="EMBL/GenBank/DDBJ databases">
        <title>Genomic Encyclopedia of Type Strains, Phase IV (KMG-IV): sequencing the most valuable type-strain genomes for metagenomic binning, comparative biology and taxonomic classification.</title>
        <authorList>
            <person name="Goeker M."/>
        </authorList>
    </citation>
    <scope>NUCLEOTIDE SEQUENCE [LARGE SCALE GENOMIC DNA]</scope>
    <source>
        <strain evidence="9 10">DSM 27848</strain>
    </source>
</reference>
<dbReference type="Gene3D" id="1.20.58.340">
    <property type="entry name" value="Magnesium transport protein CorA, transmembrane region"/>
    <property type="match status" value="2"/>
</dbReference>
<dbReference type="PANTHER" id="PTHR46494">
    <property type="entry name" value="CORA FAMILY METAL ION TRANSPORTER (EUROFUNG)"/>
    <property type="match status" value="1"/>
</dbReference>
<protein>
    <submittedName>
        <fullName evidence="9">Mg2+ and Co2+ transporter CorA</fullName>
    </submittedName>
</protein>
<evidence type="ECO:0000256" key="3">
    <source>
        <dbReference type="ARBA" id="ARBA00022448"/>
    </source>
</evidence>
<keyword evidence="4" id="KW-1003">Cell membrane</keyword>
<dbReference type="RefSeq" id="WP_244681299.1">
    <property type="nucleotide sequence ID" value="NZ_JALIRM010000004.1"/>
</dbReference>
<evidence type="ECO:0000313" key="10">
    <source>
        <dbReference type="Proteomes" id="UP001232343"/>
    </source>
</evidence>
<evidence type="ECO:0000256" key="1">
    <source>
        <dbReference type="ARBA" id="ARBA00004651"/>
    </source>
</evidence>
<accession>A0ABU0D8J7</accession>
<dbReference type="Proteomes" id="UP001232343">
    <property type="component" value="Unassembled WGS sequence"/>
</dbReference>
<comment type="similarity">
    <text evidence="2">Belongs to the CorA metal ion transporter (MIT) (TC 1.A.35) family.</text>
</comment>
<comment type="caution">
    <text evidence="9">The sequence shown here is derived from an EMBL/GenBank/DDBJ whole genome shotgun (WGS) entry which is preliminary data.</text>
</comment>
<evidence type="ECO:0000256" key="4">
    <source>
        <dbReference type="ARBA" id="ARBA00022475"/>
    </source>
</evidence>